<keyword evidence="2" id="KW-1185">Reference proteome</keyword>
<evidence type="ECO:0000313" key="1">
    <source>
        <dbReference type="EMBL" id="KAL1197783.1"/>
    </source>
</evidence>
<proteinExistence type="predicted"/>
<dbReference type="Gene3D" id="3.30.420.10">
    <property type="entry name" value="Ribonuclease H-like superfamily/Ribonuclease H"/>
    <property type="match status" value="1"/>
</dbReference>
<comment type="caution">
    <text evidence="1">The sequence shown here is derived from an EMBL/GenBank/DDBJ whole genome shotgun (WGS) entry which is preliminary data.</text>
</comment>
<evidence type="ECO:0008006" key="3">
    <source>
        <dbReference type="Google" id="ProtNLM"/>
    </source>
</evidence>
<dbReference type="SUPFAM" id="SSF53098">
    <property type="entry name" value="Ribonuclease H-like"/>
    <property type="match status" value="1"/>
</dbReference>
<dbReference type="InterPro" id="IPR050951">
    <property type="entry name" value="Retrovirus_Pol_polyprotein"/>
</dbReference>
<evidence type="ECO:0000313" key="2">
    <source>
        <dbReference type="Proteomes" id="UP001558713"/>
    </source>
</evidence>
<dbReference type="PANTHER" id="PTHR37984">
    <property type="entry name" value="PROTEIN CBG26694"/>
    <property type="match status" value="1"/>
</dbReference>
<dbReference type="EMBL" id="JBANAX010000685">
    <property type="protein sequence ID" value="KAL1197783.1"/>
    <property type="molecule type" value="Genomic_DNA"/>
</dbReference>
<protein>
    <recommendedName>
        <fullName evidence="3">Pol polyprotein</fullName>
    </recommendedName>
</protein>
<reference evidence="1 2" key="1">
    <citation type="submission" date="2024-04" db="EMBL/GenBank/DDBJ databases">
        <title>Genome assembly C_amara_ONT_v2.</title>
        <authorList>
            <person name="Yant L."/>
            <person name="Moore C."/>
            <person name="Slenker M."/>
        </authorList>
    </citation>
    <scope>NUCLEOTIDE SEQUENCE [LARGE SCALE GENOMIC DNA]</scope>
    <source>
        <tissue evidence="1">Leaf</tissue>
    </source>
</reference>
<dbReference type="Proteomes" id="UP001558713">
    <property type="component" value="Unassembled WGS sequence"/>
</dbReference>
<dbReference type="AlphaFoldDB" id="A0ABD0ZTL7"/>
<name>A0ABD0ZTL7_CARAN</name>
<accession>A0ABD0ZTL7</accession>
<dbReference type="InterPro" id="IPR036397">
    <property type="entry name" value="RNaseH_sf"/>
</dbReference>
<organism evidence="1 2">
    <name type="scientific">Cardamine amara subsp. amara</name>
    <dbReference type="NCBI Taxonomy" id="228776"/>
    <lineage>
        <taxon>Eukaryota</taxon>
        <taxon>Viridiplantae</taxon>
        <taxon>Streptophyta</taxon>
        <taxon>Embryophyta</taxon>
        <taxon>Tracheophyta</taxon>
        <taxon>Spermatophyta</taxon>
        <taxon>Magnoliopsida</taxon>
        <taxon>eudicotyledons</taxon>
        <taxon>Gunneridae</taxon>
        <taxon>Pentapetalae</taxon>
        <taxon>rosids</taxon>
        <taxon>malvids</taxon>
        <taxon>Brassicales</taxon>
        <taxon>Brassicaceae</taxon>
        <taxon>Cardamineae</taxon>
        <taxon>Cardamine</taxon>
    </lineage>
</organism>
<dbReference type="PANTHER" id="PTHR37984:SF5">
    <property type="entry name" value="PROTEIN NYNRIN-LIKE"/>
    <property type="match status" value="1"/>
</dbReference>
<dbReference type="InterPro" id="IPR012337">
    <property type="entry name" value="RNaseH-like_sf"/>
</dbReference>
<sequence length="118" mass="13787">MHDQKNVRQVCGVHKKIKSLQLGHGTCINNLLDIIGSMEESGNKKLKIFLVVVDYCTKWIEAKPFQTIYANQVKNFLWHEIVCRHGLPYKIVTDNGKNLTWNKVRGIYLDNRHFAHQR</sequence>
<gene>
    <name evidence="1" type="ORF">V5N11_003686</name>
</gene>